<comment type="caution">
    <text evidence="1">The sequence shown here is derived from an EMBL/GenBank/DDBJ whole genome shotgun (WGS) entry which is preliminary data.</text>
</comment>
<proteinExistence type="predicted"/>
<accession>A0A9D9BUY6</accession>
<organism evidence="1">
    <name type="scientific">Prochlorococcus marinus XMU1424</name>
    <dbReference type="NCBI Taxonomy" id="2774497"/>
    <lineage>
        <taxon>Bacteria</taxon>
        <taxon>Bacillati</taxon>
        <taxon>Cyanobacteriota</taxon>
        <taxon>Cyanophyceae</taxon>
        <taxon>Synechococcales</taxon>
        <taxon>Prochlorococcaceae</taxon>
        <taxon>Prochlorococcus</taxon>
    </lineage>
</organism>
<evidence type="ECO:0000313" key="1">
    <source>
        <dbReference type="EMBL" id="MBO6987331.1"/>
    </source>
</evidence>
<dbReference type="AlphaFoldDB" id="A0A9D9BUY6"/>
<gene>
    <name evidence="1" type="ORF">JJ833_00535</name>
</gene>
<dbReference type="EMBL" id="JAEPLE010000001">
    <property type="protein sequence ID" value="MBO6987331.1"/>
    <property type="molecule type" value="Genomic_DNA"/>
</dbReference>
<protein>
    <submittedName>
        <fullName evidence="1">Uncharacterized protein</fullName>
    </submittedName>
</protein>
<reference evidence="1" key="1">
    <citation type="journal article" date="2021" name="Front. Mar. Sci.">
        <title>Genomes of Diverse Isolates of Prochlorococcus High-Light-Adapted Clade II in the Western Pacific Ocean.</title>
        <authorList>
            <person name="Yan W."/>
            <person name="Feng X."/>
            <person name="Zhang W."/>
            <person name="Nawaz M.Z."/>
            <person name="Luo T."/>
            <person name="Zhang R."/>
            <person name="Jiao N."/>
        </authorList>
    </citation>
    <scope>NUCLEOTIDE SEQUENCE</scope>
    <source>
        <strain evidence="1">XMU1424</strain>
    </source>
</reference>
<name>A0A9D9BUY6_PROMR</name>
<sequence length="111" mass="12889">MKIFNDSELEQEFACTLFKTQINANDWTKEQLIELLMQQKKSHMSDINFLLWNLRVHGIIASLVHVENGGSNDVSWDVQYLNDKIEDAHKKHIRPLVGYYLAKALSDAKED</sequence>